<evidence type="ECO:0000256" key="1">
    <source>
        <dbReference type="SAM" id="SignalP"/>
    </source>
</evidence>
<evidence type="ECO:0000313" key="2">
    <source>
        <dbReference type="EMBL" id="NVD44153.1"/>
    </source>
</evidence>
<dbReference type="AlphaFoldDB" id="A0A850H2L7"/>
<dbReference type="PROSITE" id="PS51257">
    <property type="entry name" value="PROKAR_LIPOPROTEIN"/>
    <property type="match status" value="1"/>
</dbReference>
<comment type="caution">
    <text evidence="2">The sequence shown here is derived from an EMBL/GenBank/DDBJ whole genome shotgun (WGS) entry which is preliminary data.</text>
</comment>
<gene>
    <name evidence="2" type="ORF">HUV48_03855</name>
</gene>
<evidence type="ECO:0000313" key="3">
    <source>
        <dbReference type="Proteomes" id="UP000561438"/>
    </source>
</evidence>
<sequence length="138" mass="14441">MRSAVLLGLSAVMLGCAQAGEAPAGGDVAVEDGQVTSSMPVPPGGEMSQVEQIECNRQGGRVERRGRAGMQMCVMPYLDGGKLCTDSSQCEARCIVEGNPEPGSGNEDIVGICQRDDRLFGCFGELKNGRIAQAMCVD</sequence>
<reference evidence="2 3" key="1">
    <citation type="submission" date="2020-06" db="EMBL/GenBank/DDBJ databases">
        <title>Altererythrobacter sp. HHU K3-1.</title>
        <authorList>
            <person name="Zhang D."/>
            <person name="Xue H."/>
        </authorList>
    </citation>
    <scope>NUCLEOTIDE SEQUENCE [LARGE SCALE GENOMIC DNA]</scope>
    <source>
        <strain evidence="2 3">HHU K3-1</strain>
    </source>
</reference>
<dbReference type="RefSeq" id="WP_176266422.1">
    <property type="nucleotide sequence ID" value="NZ_JABWGV010000001.1"/>
</dbReference>
<feature type="chain" id="PRO_5032972971" description="Secreted protein" evidence="1">
    <location>
        <begin position="20"/>
        <end position="138"/>
    </location>
</feature>
<name>A0A850H2L7_9SPHN</name>
<dbReference type="Proteomes" id="UP000561438">
    <property type="component" value="Unassembled WGS sequence"/>
</dbReference>
<organism evidence="2 3">
    <name type="scientific">Qipengyuania atrilutea</name>
    <dbReference type="NCBI Taxonomy" id="2744473"/>
    <lineage>
        <taxon>Bacteria</taxon>
        <taxon>Pseudomonadati</taxon>
        <taxon>Pseudomonadota</taxon>
        <taxon>Alphaproteobacteria</taxon>
        <taxon>Sphingomonadales</taxon>
        <taxon>Erythrobacteraceae</taxon>
        <taxon>Qipengyuania</taxon>
    </lineage>
</organism>
<keyword evidence="1" id="KW-0732">Signal</keyword>
<feature type="signal peptide" evidence="1">
    <location>
        <begin position="1"/>
        <end position="19"/>
    </location>
</feature>
<proteinExistence type="predicted"/>
<dbReference type="EMBL" id="JABWGV010000001">
    <property type="protein sequence ID" value="NVD44153.1"/>
    <property type="molecule type" value="Genomic_DNA"/>
</dbReference>
<evidence type="ECO:0008006" key="4">
    <source>
        <dbReference type="Google" id="ProtNLM"/>
    </source>
</evidence>
<protein>
    <recommendedName>
        <fullName evidence="4">Secreted protein</fullName>
    </recommendedName>
</protein>
<accession>A0A850H2L7</accession>
<keyword evidence="3" id="KW-1185">Reference proteome</keyword>